<feature type="domain" description="Phage integrase central" evidence="5">
    <location>
        <begin position="102"/>
        <end position="137"/>
    </location>
</feature>
<dbReference type="InterPro" id="IPR050808">
    <property type="entry name" value="Phage_Integrase"/>
</dbReference>
<dbReference type="Pfam" id="PF22022">
    <property type="entry name" value="Phage_int_M"/>
    <property type="match status" value="1"/>
</dbReference>
<gene>
    <name evidence="6" type="ORF">C7400_115202</name>
</gene>
<organism evidence="6 7">
    <name type="scientific">Paraburkholderia tropica</name>
    <dbReference type="NCBI Taxonomy" id="92647"/>
    <lineage>
        <taxon>Bacteria</taxon>
        <taxon>Pseudomonadati</taxon>
        <taxon>Pseudomonadota</taxon>
        <taxon>Betaproteobacteria</taxon>
        <taxon>Burkholderiales</taxon>
        <taxon>Burkholderiaceae</taxon>
        <taxon>Paraburkholderia</taxon>
    </lineage>
</organism>
<evidence type="ECO:0000256" key="2">
    <source>
        <dbReference type="ARBA" id="ARBA00022908"/>
    </source>
</evidence>
<dbReference type="Pfam" id="PF13356">
    <property type="entry name" value="Arm-DNA-bind_3"/>
    <property type="match status" value="1"/>
</dbReference>
<comment type="similarity">
    <text evidence="1">Belongs to the 'phage' integrase family.</text>
</comment>
<dbReference type="Gene3D" id="3.30.160.390">
    <property type="entry name" value="Integrase, DNA-binding domain"/>
    <property type="match status" value="1"/>
</dbReference>
<keyword evidence="3" id="KW-0238">DNA-binding</keyword>
<protein>
    <submittedName>
        <fullName evidence="6">Uncharacterized protein DUF4102</fullName>
    </submittedName>
</protein>
<dbReference type="RefSeq" id="WP_234774907.1">
    <property type="nucleotide sequence ID" value="NZ_CAJMXV010000015.1"/>
</dbReference>
<sequence>MALTDRQAKGLQPGDKPVFDGKVMGLMLTPGKTGSKWTLRFTSPVTGKRRDAGLGVYPEVSMLDARNKALAMRNELDAGKDPIEERDREQQIASVAGSALTFEKAARKVYGDLKPGWRNEKHAAQWISTLETYVFPKDRQQATRRGHARRLCGRIAAYLVRESRDSQPYPPAYVRRYAMGLGARPCLVEPC</sequence>
<evidence type="ECO:0000313" key="7">
    <source>
        <dbReference type="Proteomes" id="UP000247515"/>
    </source>
</evidence>
<dbReference type="Gene3D" id="1.10.150.130">
    <property type="match status" value="1"/>
</dbReference>
<evidence type="ECO:0000256" key="3">
    <source>
        <dbReference type="ARBA" id="ARBA00023125"/>
    </source>
</evidence>
<keyword evidence="7" id="KW-1185">Reference proteome</keyword>
<keyword evidence="2" id="KW-0229">DNA integration</keyword>
<dbReference type="PANTHER" id="PTHR30629:SF2">
    <property type="entry name" value="PROPHAGE INTEGRASE INTS-RELATED"/>
    <property type="match status" value="1"/>
</dbReference>
<accession>A0ABX5MK20</accession>
<evidence type="ECO:0000259" key="4">
    <source>
        <dbReference type="Pfam" id="PF13356"/>
    </source>
</evidence>
<dbReference type="Proteomes" id="UP000247515">
    <property type="component" value="Unassembled WGS sequence"/>
</dbReference>
<dbReference type="PANTHER" id="PTHR30629">
    <property type="entry name" value="PROPHAGE INTEGRASE"/>
    <property type="match status" value="1"/>
</dbReference>
<dbReference type="InterPro" id="IPR053876">
    <property type="entry name" value="Phage_int_M"/>
</dbReference>
<dbReference type="EMBL" id="QJJV01000015">
    <property type="protein sequence ID" value="PXX13632.1"/>
    <property type="molecule type" value="Genomic_DNA"/>
</dbReference>
<evidence type="ECO:0000256" key="1">
    <source>
        <dbReference type="ARBA" id="ARBA00008857"/>
    </source>
</evidence>
<proteinExistence type="inferred from homology"/>
<dbReference type="InterPro" id="IPR010998">
    <property type="entry name" value="Integrase_recombinase_N"/>
</dbReference>
<feature type="domain" description="Integrase DNA-binding" evidence="4">
    <location>
        <begin position="3"/>
        <end position="88"/>
    </location>
</feature>
<dbReference type="InterPro" id="IPR025166">
    <property type="entry name" value="Integrase_DNA_bind_dom"/>
</dbReference>
<evidence type="ECO:0000313" key="6">
    <source>
        <dbReference type="EMBL" id="PXX13632.1"/>
    </source>
</evidence>
<name>A0ABX5MK20_9BURK</name>
<dbReference type="InterPro" id="IPR038488">
    <property type="entry name" value="Integrase_DNA-bd_sf"/>
</dbReference>
<evidence type="ECO:0000259" key="5">
    <source>
        <dbReference type="Pfam" id="PF22022"/>
    </source>
</evidence>
<reference evidence="6 7" key="1">
    <citation type="submission" date="2018-05" db="EMBL/GenBank/DDBJ databases">
        <title>Genomic Encyclopedia of Type Strains, Phase IV (KMG-V): Genome sequencing to study the core and pangenomes of soil and plant-associated prokaryotes.</title>
        <authorList>
            <person name="Whitman W."/>
        </authorList>
    </citation>
    <scope>NUCLEOTIDE SEQUENCE [LARGE SCALE GENOMIC DNA]</scope>
    <source>
        <strain evidence="6 7">SIr-6563</strain>
    </source>
</reference>
<comment type="caution">
    <text evidence="6">The sequence shown here is derived from an EMBL/GenBank/DDBJ whole genome shotgun (WGS) entry which is preliminary data.</text>
</comment>